<accession>A0A7S3SQ75</accession>
<protein>
    <submittedName>
        <fullName evidence="1">Uncharacterized protein</fullName>
    </submittedName>
</protein>
<sequence length="104" mass="12107">MGPDMIDAALEVGIDIHLRVPHTSHRSQPEDQKLFAAFKRHWRALSDMRVATRVMNGNDYILTAEDRREVFREAYELAFSFENMRDSWAITGFEQRAPVVFLPI</sequence>
<reference evidence="1" key="1">
    <citation type="submission" date="2021-01" db="EMBL/GenBank/DDBJ databases">
        <authorList>
            <person name="Corre E."/>
            <person name="Pelletier E."/>
            <person name="Niang G."/>
            <person name="Scheremetjew M."/>
            <person name="Finn R."/>
            <person name="Kale V."/>
            <person name="Holt S."/>
            <person name="Cochrane G."/>
            <person name="Meng A."/>
            <person name="Brown T."/>
            <person name="Cohen L."/>
        </authorList>
    </citation>
    <scope>NUCLEOTIDE SEQUENCE</scope>
    <source>
        <strain evidence="1">SPMC142</strain>
    </source>
</reference>
<dbReference type="AlphaFoldDB" id="A0A7S3SQ75"/>
<evidence type="ECO:0000313" key="1">
    <source>
        <dbReference type="EMBL" id="CAE0561560.1"/>
    </source>
</evidence>
<name>A0A7S3SQ75_9SPIT</name>
<proteinExistence type="predicted"/>
<gene>
    <name evidence="1" type="ORF">SACU0126_LOCUS17025</name>
</gene>
<dbReference type="EMBL" id="HBIQ01053394">
    <property type="protein sequence ID" value="CAE0561560.1"/>
    <property type="molecule type" value="Transcribed_RNA"/>
</dbReference>
<organism evidence="1">
    <name type="scientific">Strombidinopsis acuminata</name>
    <dbReference type="NCBI Taxonomy" id="141414"/>
    <lineage>
        <taxon>Eukaryota</taxon>
        <taxon>Sar</taxon>
        <taxon>Alveolata</taxon>
        <taxon>Ciliophora</taxon>
        <taxon>Intramacronucleata</taxon>
        <taxon>Spirotrichea</taxon>
        <taxon>Choreotrichia</taxon>
        <taxon>Choreotrichida</taxon>
        <taxon>Strombidinopsidae</taxon>
        <taxon>Strombidinopsis</taxon>
    </lineage>
</organism>